<sequence>MKFPRLLAVCCLFVLSMAGCQQSLTDRLMGEWVGTPDTAAAAAERSAQTKANAAEMGGEAAALPVDENLTKKREKTDLEQHDVTITLDFKNRTDVEMKIAGGGQPLNGRWRLVQALPPRGAEIEISLKHDASEKDGKPQSTEKRRFVIDFQGDDNDAGFTLSEKGADPQFGRLYFKRKD</sequence>
<dbReference type="EMBL" id="JAMXLR010000012">
    <property type="protein sequence ID" value="MCO6042861.1"/>
    <property type="molecule type" value="Genomic_DNA"/>
</dbReference>
<dbReference type="RefSeq" id="WP_252850961.1">
    <property type="nucleotide sequence ID" value="NZ_JAMXLR010000012.1"/>
</dbReference>
<organism evidence="2 3">
    <name type="scientific">Aeoliella straminimaris</name>
    <dbReference type="NCBI Taxonomy" id="2954799"/>
    <lineage>
        <taxon>Bacteria</taxon>
        <taxon>Pseudomonadati</taxon>
        <taxon>Planctomycetota</taxon>
        <taxon>Planctomycetia</taxon>
        <taxon>Pirellulales</taxon>
        <taxon>Lacipirellulaceae</taxon>
        <taxon>Aeoliella</taxon>
    </lineage>
</organism>
<protein>
    <recommendedName>
        <fullName evidence="4">Lipoprotein</fullName>
    </recommendedName>
</protein>
<keyword evidence="3" id="KW-1185">Reference proteome</keyword>
<keyword evidence="1" id="KW-0732">Signal</keyword>
<dbReference type="PROSITE" id="PS51257">
    <property type="entry name" value="PROKAR_LIPOPROTEIN"/>
    <property type="match status" value="1"/>
</dbReference>
<feature type="chain" id="PRO_5040781189" description="Lipoprotein" evidence="1">
    <location>
        <begin position="22"/>
        <end position="179"/>
    </location>
</feature>
<comment type="caution">
    <text evidence="2">The sequence shown here is derived from an EMBL/GenBank/DDBJ whole genome shotgun (WGS) entry which is preliminary data.</text>
</comment>
<dbReference type="Proteomes" id="UP001155241">
    <property type="component" value="Unassembled WGS sequence"/>
</dbReference>
<evidence type="ECO:0000256" key="1">
    <source>
        <dbReference type="SAM" id="SignalP"/>
    </source>
</evidence>
<gene>
    <name evidence="2" type="ORF">NG895_02970</name>
</gene>
<evidence type="ECO:0000313" key="2">
    <source>
        <dbReference type="EMBL" id="MCO6042861.1"/>
    </source>
</evidence>
<name>A0A9X2FB82_9BACT</name>
<feature type="signal peptide" evidence="1">
    <location>
        <begin position="1"/>
        <end position="21"/>
    </location>
</feature>
<evidence type="ECO:0000313" key="3">
    <source>
        <dbReference type="Proteomes" id="UP001155241"/>
    </source>
</evidence>
<accession>A0A9X2FB82</accession>
<evidence type="ECO:0008006" key="4">
    <source>
        <dbReference type="Google" id="ProtNLM"/>
    </source>
</evidence>
<proteinExistence type="predicted"/>
<dbReference type="AlphaFoldDB" id="A0A9X2FB82"/>
<reference evidence="2" key="1">
    <citation type="submission" date="2022-06" db="EMBL/GenBank/DDBJ databases">
        <title>Aeoliella straminimaris, a novel planctomycete from sediments.</title>
        <authorList>
            <person name="Vitorino I.R."/>
            <person name="Lage O.M."/>
        </authorList>
    </citation>
    <scope>NUCLEOTIDE SEQUENCE</scope>
    <source>
        <strain evidence="2">ICT_H6.2</strain>
    </source>
</reference>